<keyword evidence="5 6" id="KW-0560">Oxidoreductase</keyword>
<evidence type="ECO:0000259" key="9">
    <source>
        <dbReference type="Pfam" id="PF02771"/>
    </source>
</evidence>
<dbReference type="InterPro" id="IPR006089">
    <property type="entry name" value="Acyl-CoA_DH_CS"/>
</dbReference>
<dbReference type="OrthoDB" id="335553at2"/>
<dbReference type="GeneID" id="79828106"/>
<dbReference type="FunFam" id="1.20.140.10:FF:000011">
    <property type="entry name" value="Medium-chain specific acyl-CoA dehydrogenase, mitochondrial"/>
    <property type="match status" value="1"/>
</dbReference>
<keyword evidence="3 6" id="KW-0285">Flavoprotein</keyword>
<evidence type="ECO:0000313" key="11">
    <source>
        <dbReference type="Proteomes" id="UP000297891"/>
    </source>
</evidence>
<dbReference type="AlphaFoldDB" id="A0A2M9XXF5"/>
<dbReference type="InterPro" id="IPR006091">
    <property type="entry name" value="Acyl-CoA_Oxase/DH_mid-dom"/>
</dbReference>
<dbReference type="GO" id="GO:0050660">
    <property type="term" value="F:flavin adenine dinucleotide binding"/>
    <property type="evidence" value="ECO:0007669"/>
    <property type="project" value="InterPro"/>
</dbReference>
<evidence type="ECO:0000256" key="1">
    <source>
        <dbReference type="ARBA" id="ARBA00001974"/>
    </source>
</evidence>
<comment type="caution">
    <text evidence="10">The sequence shown here is derived from an EMBL/GenBank/DDBJ whole genome shotgun (WGS) entry which is preliminary data.</text>
</comment>
<keyword evidence="11" id="KW-1185">Reference proteome</keyword>
<dbReference type="InterPro" id="IPR009100">
    <property type="entry name" value="AcylCoA_DH/oxidase_NM_dom_sf"/>
</dbReference>
<comment type="cofactor">
    <cofactor evidence="1 6">
        <name>FAD</name>
        <dbReference type="ChEBI" id="CHEBI:57692"/>
    </cofactor>
</comment>
<dbReference type="PIRSF" id="PIRSF016578">
    <property type="entry name" value="HsaA"/>
    <property type="match status" value="1"/>
</dbReference>
<dbReference type="Pfam" id="PF02770">
    <property type="entry name" value="Acyl-CoA_dh_M"/>
    <property type="match status" value="1"/>
</dbReference>
<evidence type="ECO:0000259" key="8">
    <source>
        <dbReference type="Pfam" id="PF02770"/>
    </source>
</evidence>
<dbReference type="Pfam" id="PF00441">
    <property type="entry name" value="Acyl-CoA_dh_1"/>
    <property type="match status" value="1"/>
</dbReference>
<evidence type="ECO:0000256" key="3">
    <source>
        <dbReference type="ARBA" id="ARBA00022630"/>
    </source>
</evidence>
<dbReference type="RefSeq" id="WP_004785316.1">
    <property type="nucleotide sequence ID" value="NZ_NPDQ01000010.1"/>
</dbReference>
<dbReference type="Proteomes" id="UP000297891">
    <property type="component" value="Unassembled WGS sequence"/>
</dbReference>
<dbReference type="PROSITE" id="PS00073">
    <property type="entry name" value="ACYL_COA_DH_2"/>
    <property type="match status" value="1"/>
</dbReference>
<dbReference type="PANTHER" id="PTHR43884:SF12">
    <property type="entry name" value="ISOVALERYL-COA DEHYDROGENASE, MITOCHONDRIAL-RELATED"/>
    <property type="match status" value="1"/>
</dbReference>
<evidence type="ECO:0000256" key="4">
    <source>
        <dbReference type="ARBA" id="ARBA00022827"/>
    </source>
</evidence>
<evidence type="ECO:0000256" key="2">
    <source>
        <dbReference type="ARBA" id="ARBA00009347"/>
    </source>
</evidence>
<feature type="domain" description="Acyl-CoA dehydrogenase/oxidase N-terminal" evidence="9">
    <location>
        <begin position="6"/>
        <end position="119"/>
    </location>
</feature>
<dbReference type="InterPro" id="IPR037069">
    <property type="entry name" value="AcylCoA_DH/ox_N_sf"/>
</dbReference>
<dbReference type="GO" id="GO:0003995">
    <property type="term" value="F:acyl-CoA dehydrogenase activity"/>
    <property type="evidence" value="ECO:0007669"/>
    <property type="project" value="InterPro"/>
</dbReference>
<gene>
    <name evidence="10" type="ORF">EHQ30_02995</name>
</gene>
<dbReference type="PROSITE" id="PS00072">
    <property type="entry name" value="ACYL_COA_DH_1"/>
    <property type="match status" value="1"/>
</dbReference>
<dbReference type="InterPro" id="IPR013786">
    <property type="entry name" value="AcylCoA_DH/ox_N"/>
</dbReference>
<dbReference type="Gene3D" id="1.20.140.10">
    <property type="entry name" value="Butyryl-CoA Dehydrogenase, subunit A, domain 3"/>
    <property type="match status" value="1"/>
</dbReference>
<accession>A0A2M9XXF5</accession>
<dbReference type="FunFam" id="2.40.110.10:FF:000001">
    <property type="entry name" value="Acyl-CoA dehydrogenase, mitochondrial"/>
    <property type="match status" value="1"/>
</dbReference>
<feature type="domain" description="Acyl-CoA oxidase/dehydrogenase middle" evidence="8">
    <location>
        <begin position="123"/>
        <end position="218"/>
    </location>
</feature>
<reference evidence="10" key="1">
    <citation type="journal article" date="2019" name="PLoS Negl. Trop. Dis.">
        <title>Revisiting the worldwide diversity of Leptospira species in the environment.</title>
        <authorList>
            <person name="Vincent A.T."/>
            <person name="Schiettekatte O."/>
            <person name="Bourhy P."/>
            <person name="Veyrier F.J."/>
            <person name="Picardeau M."/>
        </authorList>
    </citation>
    <scope>NUCLEOTIDE SEQUENCE [LARGE SCALE GENOMIC DNA]</scope>
    <source>
        <strain evidence="10">201800277</strain>
    </source>
</reference>
<protein>
    <submittedName>
        <fullName evidence="10">Acyl-CoA dehydrogenase</fullName>
    </submittedName>
</protein>
<dbReference type="InterPro" id="IPR036250">
    <property type="entry name" value="AcylCo_DH-like_C"/>
</dbReference>
<dbReference type="InterPro" id="IPR009075">
    <property type="entry name" value="AcylCo_DH/oxidase_C"/>
</dbReference>
<dbReference type="Pfam" id="PF02771">
    <property type="entry name" value="Acyl-CoA_dh_N"/>
    <property type="match status" value="1"/>
</dbReference>
<dbReference type="SUPFAM" id="SSF47203">
    <property type="entry name" value="Acyl-CoA dehydrogenase C-terminal domain-like"/>
    <property type="match status" value="1"/>
</dbReference>
<keyword evidence="4 6" id="KW-0274">FAD</keyword>
<comment type="similarity">
    <text evidence="2 6">Belongs to the acyl-CoA dehydrogenase family.</text>
</comment>
<dbReference type="Gene3D" id="2.40.110.10">
    <property type="entry name" value="Butyryl-CoA Dehydrogenase, subunit A, domain 2"/>
    <property type="match status" value="1"/>
</dbReference>
<dbReference type="SUPFAM" id="SSF56645">
    <property type="entry name" value="Acyl-CoA dehydrogenase NM domain-like"/>
    <property type="match status" value="1"/>
</dbReference>
<evidence type="ECO:0000259" key="7">
    <source>
        <dbReference type="Pfam" id="PF00441"/>
    </source>
</evidence>
<dbReference type="InterPro" id="IPR046373">
    <property type="entry name" value="Acyl-CoA_Oxase/DH_mid-dom_sf"/>
</dbReference>
<organism evidence="10 11">
    <name type="scientific">Leptospira brenneri</name>
    <dbReference type="NCBI Taxonomy" id="2023182"/>
    <lineage>
        <taxon>Bacteria</taxon>
        <taxon>Pseudomonadati</taxon>
        <taxon>Spirochaetota</taxon>
        <taxon>Spirochaetia</taxon>
        <taxon>Leptospirales</taxon>
        <taxon>Leptospiraceae</taxon>
        <taxon>Leptospira</taxon>
    </lineage>
</organism>
<name>A0A2M9XXF5_9LEPT</name>
<proteinExistence type="inferred from homology"/>
<dbReference type="Gene3D" id="1.10.540.10">
    <property type="entry name" value="Acyl-CoA dehydrogenase/oxidase, N-terminal domain"/>
    <property type="match status" value="1"/>
</dbReference>
<evidence type="ECO:0000313" key="10">
    <source>
        <dbReference type="EMBL" id="TGK95618.1"/>
    </source>
</evidence>
<sequence>MYSQFTEQQLEIRDLVRNFVKKEIPHEVALHWDEKNQHPTELINKMRSELGINGLVIPEEYGGWGLGAIEQCLAIEELSRGCLGIALGFAYTGLGILPILKGATHEQKLKWLPEIADGKFGVSFCLSEPGAGSDVPGMTTRAEKKGDKWIINGAKQWITGASDAQAFTVFAYTDKNRGTRGVSCFYVPRNAKGLTVGKKEDKLGIRASSTHQVIFEDCEVGEDALVGKENLGFVYALQTLNASRPFVAVMGVGVAQAALDHAARYAREREQFGVKIGTFQAVQHMLADMSIKVETAREITYKAARLSDANDPNLPKYSAIAKAYASECAVQCATDAVQIFGGYGYTKEYPVEKLMRDSKILTIFEGTTQIQKNEIAAYVIKEAASKKD</sequence>
<feature type="domain" description="Acyl-CoA dehydrogenase/oxidase C-terminal" evidence="7">
    <location>
        <begin position="232"/>
        <end position="377"/>
    </location>
</feature>
<dbReference type="PANTHER" id="PTHR43884">
    <property type="entry name" value="ACYL-COA DEHYDROGENASE"/>
    <property type="match status" value="1"/>
</dbReference>
<evidence type="ECO:0000256" key="6">
    <source>
        <dbReference type="RuleBase" id="RU362125"/>
    </source>
</evidence>
<dbReference type="EMBL" id="RQFP01000001">
    <property type="protein sequence ID" value="TGK95618.1"/>
    <property type="molecule type" value="Genomic_DNA"/>
</dbReference>
<evidence type="ECO:0000256" key="5">
    <source>
        <dbReference type="ARBA" id="ARBA00023002"/>
    </source>
</evidence>